<dbReference type="PROSITE" id="PS00061">
    <property type="entry name" value="ADH_SHORT"/>
    <property type="match status" value="1"/>
</dbReference>
<dbReference type="InterPro" id="IPR020904">
    <property type="entry name" value="Sc_DH/Rdtase_CS"/>
</dbReference>
<dbReference type="Gene3D" id="3.40.50.720">
    <property type="entry name" value="NAD(P)-binding Rossmann-like Domain"/>
    <property type="match status" value="1"/>
</dbReference>
<dbReference type="GO" id="GO:0008202">
    <property type="term" value="P:steroid metabolic process"/>
    <property type="evidence" value="ECO:0007669"/>
    <property type="project" value="UniProtKB-KW"/>
</dbReference>
<keyword evidence="2" id="KW-0560">Oxidoreductase</keyword>
<dbReference type="PANTHER" id="PTHR42879:SF2">
    <property type="entry name" value="3-OXOACYL-[ACYL-CARRIER-PROTEIN] REDUCTASE FABG"/>
    <property type="match status" value="1"/>
</dbReference>
<dbReference type="eggNOG" id="COG1028">
    <property type="taxonomic scope" value="Bacteria"/>
</dbReference>
<dbReference type="STRING" id="696281.Desru_0885"/>
<name>F6DJU8_DESRL</name>
<organism evidence="5 6">
    <name type="scientific">Desulforamulus ruminis (strain ATCC 23193 / DSM 2154 / NCIMB 8452 / DL)</name>
    <name type="common">Desulfotomaculum ruminis</name>
    <dbReference type="NCBI Taxonomy" id="696281"/>
    <lineage>
        <taxon>Bacteria</taxon>
        <taxon>Bacillati</taxon>
        <taxon>Bacillota</taxon>
        <taxon>Clostridia</taxon>
        <taxon>Eubacteriales</taxon>
        <taxon>Peptococcaceae</taxon>
        <taxon>Desulforamulus</taxon>
    </lineage>
</organism>
<reference evidence="5 6" key="2">
    <citation type="journal article" date="2012" name="Stand. Genomic Sci.">
        <title>Complete genome sequence of the sulfate-reducing firmicute Desulfotomaculum ruminis type strain (DL(T)).</title>
        <authorList>
            <person name="Spring S."/>
            <person name="Visser M."/>
            <person name="Lu M."/>
            <person name="Copeland A."/>
            <person name="Lapidus A."/>
            <person name="Lucas S."/>
            <person name="Cheng J.F."/>
            <person name="Han C."/>
            <person name="Tapia R."/>
            <person name="Goodwin L.A."/>
            <person name="Pitluck S."/>
            <person name="Ivanova N."/>
            <person name="Land M."/>
            <person name="Hauser L."/>
            <person name="Larimer F."/>
            <person name="Rohde M."/>
            <person name="Goker M."/>
            <person name="Detter J.C."/>
            <person name="Kyrpides N.C."/>
            <person name="Woyke T."/>
            <person name="Schaap P.J."/>
            <person name="Plugge C.M."/>
            <person name="Muyzer G."/>
            <person name="Kuever J."/>
            <person name="Pereira I.A."/>
            <person name="Parshina S.N."/>
            <person name="Bernier-Latmani R."/>
            <person name="Stams A.J."/>
            <person name="Klenk H.P."/>
        </authorList>
    </citation>
    <scope>NUCLEOTIDE SEQUENCE [LARGE SCALE GENOMIC DNA]</scope>
    <source>
        <strain evidence="6">ATCC 23193 / DSM 2154 / NCIB 8452 / DL</strain>
    </source>
</reference>
<keyword evidence="3" id="KW-0753">Steroid metabolism</keyword>
<evidence type="ECO:0000256" key="3">
    <source>
        <dbReference type="ARBA" id="ARBA00023221"/>
    </source>
</evidence>
<dbReference type="AlphaFoldDB" id="F6DJU8"/>
<evidence type="ECO:0000256" key="1">
    <source>
        <dbReference type="ARBA" id="ARBA00006484"/>
    </source>
</evidence>
<dbReference type="GO" id="GO:0032787">
    <property type="term" value="P:monocarboxylic acid metabolic process"/>
    <property type="evidence" value="ECO:0007669"/>
    <property type="project" value="UniProtKB-ARBA"/>
</dbReference>
<dbReference type="PANTHER" id="PTHR42879">
    <property type="entry name" value="3-OXOACYL-(ACYL-CARRIER-PROTEIN) REDUCTASE"/>
    <property type="match status" value="1"/>
</dbReference>
<evidence type="ECO:0000256" key="2">
    <source>
        <dbReference type="ARBA" id="ARBA00023002"/>
    </source>
</evidence>
<dbReference type="InterPro" id="IPR002347">
    <property type="entry name" value="SDR_fam"/>
</dbReference>
<dbReference type="HOGENOM" id="CLU_010194_1_3_9"/>
<dbReference type="InterPro" id="IPR036291">
    <property type="entry name" value="NAD(P)-bd_dom_sf"/>
</dbReference>
<dbReference type="KEGG" id="dru:Desru_0885"/>
<keyword evidence="3" id="KW-0443">Lipid metabolism</keyword>
<comment type="similarity">
    <text evidence="1 4">Belongs to the short-chain dehydrogenases/reductases (SDR) family.</text>
</comment>
<gene>
    <name evidence="5" type="ordered locus">Desru_0885</name>
</gene>
<dbReference type="InterPro" id="IPR050259">
    <property type="entry name" value="SDR"/>
</dbReference>
<reference evidence="6" key="1">
    <citation type="submission" date="2011-05" db="EMBL/GenBank/DDBJ databases">
        <title>Complete sequence of Desulfotomaculum ruminis DSM 2154.</title>
        <authorList>
            <person name="Lucas S."/>
            <person name="Copeland A."/>
            <person name="Lapidus A."/>
            <person name="Cheng J.-F."/>
            <person name="Goodwin L."/>
            <person name="Pitluck S."/>
            <person name="Lu M."/>
            <person name="Detter J.C."/>
            <person name="Han C."/>
            <person name="Tapia R."/>
            <person name="Land M."/>
            <person name="Hauser L."/>
            <person name="Kyrpides N."/>
            <person name="Ivanova N."/>
            <person name="Mikhailova N."/>
            <person name="Pagani I."/>
            <person name="Stams A.J.M."/>
            <person name="Plugge C.M."/>
            <person name="Muyzer G."/>
            <person name="Kuever J."/>
            <person name="Parshina S.N."/>
            <person name="Ivanova A.E."/>
            <person name="Nazina T.N."/>
            <person name="Brambilla E."/>
            <person name="Spring S."/>
            <person name="Klenk H.-P."/>
            <person name="Woyke T."/>
        </authorList>
    </citation>
    <scope>NUCLEOTIDE SEQUENCE [LARGE SCALE GENOMIC DNA]</scope>
    <source>
        <strain evidence="6">ATCC 23193 / DSM 2154 / NCIB 8452 / DL</strain>
    </source>
</reference>
<evidence type="ECO:0000313" key="6">
    <source>
        <dbReference type="Proteomes" id="UP000009234"/>
    </source>
</evidence>
<dbReference type="Pfam" id="PF00106">
    <property type="entry name" value="adh_short"/>
    <property type="match status" value="1"/>
</dbReference>
<sequence length="269" mass="29962">MWKEMIYIIFNNKRKILNSERIVGLMKKTVLITGSSRGIGRATAEVFAKNHYNIIINYLHSEKDAFSLASSLEEQGHRVMVYRADIAKRDQVEAMVEKSLSTFQTIDVLINNAGIAQQKLFMDITEDDWNRMLNIHVKGMFYCCQCVLPGMIRRKEGKIINVSSIWGMTGASCEVHYSTAKAAVIGFTKALAKELGPSNIQVNCVAPGIIETDMNDLLNEKERSSLLEETPLLRFGTPTDVANAVFFLASTKADFLTGQVLSPNGGFVI</sequence>
<dbReference type="SUPFAM" id="SSF51735">
    <property type="entry name" value="NAD(P)-binding Rossmann-fold domains"/>
    <property type="match status" value="1"/>
</dbReference>
<evidence type="ECO:0000313" key="5">
    <source>
        <dbReference type="EMBL" id="AEG59162.1"/>
    </source>
</evidence>
<evidence type="ECO:0000256" key="4">
    <source>
        <dbReference type="RuleBase" id="RU000363"/>
    </source>
</evidence>
<dbReference type="Proteomes" id="UP000009234">
    <property type="component" value="Chromosome"/>
</dbReference>
<dbReference type="FunFam" id="3.40.50.720:FF:000173">
    <property type="entry name" value="3-oxoacyl-[acyl-carrier protein] reductase"/>
    <property type="match status" value="1"/>
</dbReference>
<protein>
    <submittedName>
        <fullName evidence="5">Short-chain dehydrogenase/reductase SDR</fullName>
    </submittedName>
</protein>
<accession>F6DJU8</accession>
<dbReference type="GO" id="GO:0016491">
    <property type="term" value="F:oxidoreductase activity"/>
    <property type="evidence" value="ECO:0007669"/>
    <property type="project" value="UniProtKB-KW"/>
</dbReference>
<dbReference type="PRINTS" id="PR00081">
    <property type="entry name" value="GDHRDH"/>
</dbReference>
<keyword evidence="6" id="KW-1185">Reference proteome</keyword>
<proteinExistence type="inferred from homology"/>
<dbReference type="NCBIfam" id="NF005559">
    <property type="entry name" value="PRK07231.1"/>
    <property type="match status" value="1"/>
</dbReference>
<dbReference type="NCBIfam" id="NF047420">
    <property type="entry name" value="EF_P_mod_YmfI"/>
    <property type="match status" value="1"/>
</dbReference>
<dbReference type="EMBL" id="CP002780">
    <property type="protein sequence ID" value="AEG59162.1"/>
    <property type="molecule type" value="Genomic_DNA"/>
</dbReference>
<dbReference type="NCBIfam" id="NF009466">
    <property type="entry name" value="PRK12826.1-2"/>
    <property type="match status" value="1"/>
</dbReference>
<dbReference type="PRINTS" id="PR00080">
    <property type="entry name" value="SDRFAMILY"/>
</dbReference>